<reference evidence="2" key="1">
    <citation type="journal article" date="2014" name="Front. Microbiol.">
        <title>High frequency of phylogenetically diverse reductive dehalogenase-homologous genes in deep subseafloor sedimentary metagenomes.</title>
        <authorList>
            <person name="Kawai M."/>
            <person name="Futagami T."/>
            <person name="Toyoda A."/>
            <person name="Takaki Y."/>
            <person name="Nishi S."/>
            <person name="Hori S."/>
            <person name="Arai W."/>
            <person name="Tsubouchi T."/>
            <person name="Morono Y."/>
            <person name="Uchiyama I."/>
            <person name="Ito T."/>
            <person name="Fujiyama A."/>
            <person name="Inagaki F."/>
            <person name="Takami H."/>
        </authorList>
    </citation>
    <scope>NUCLEOTIDE SEQUENCE</scope>
    <source>
        <strain evidence="2">Expedition CK06-06</strain>
    </source>
</reference>
<keyword evidence="1" id="KW-1133">Transmembrane helix</keyword>
<protein>
    <submittedName>
        <fullName evidence="2">Uncharacterized protein</fullName>
    </submittedName>
</protein>
<dbReference type="AlphaFoldDB" id="X1IT38"/>
<gene>
    <name evidence="2" type="ORF">S03H2_56118</name>
</gene>
<sequence length="77" mass="8688">MTVRYGKDGLIALGIVLLLVTLVALFVYRPQGRELDSLKEQIKIAEAELAVQSNKAVVVPEVARRVDRMKARYKDFD</sequence>
<accession>X1IT38</accession>
<dbReference type="EMBL" id="BARU01035892">
    <property type="protein sequence ID" value="GAH85601.1"/>
    <property type="molecule type" value="Genomic_DNA"/>
</dbReference>
<keyword evidence="1" id="KW-0812">Transmembrane</keyword>
<organism evidence="2">
    <name type="scientific">marine sediment metagenome</name>
    <dbReference type="NCBI Taxonomy" id="412755"/>
    <lineage>
        <taxon>unclassified sequences</taxon>
        <taxon>metagenomes</taxon>
        <taxon>ecological metagenomes</taxon>
    </lineage>
</organism>
<name>X1IT38_9ZZZZ</name>
<comment type="caution">
    <text evidence="2">The sequence shown here is derived from an EMBL/GenBank/DDBJ whole genome shotgun (WGS) entry which is preliminary data.</text>
</comment>
<proteinExistence type="predicted"/>
<evidence type="ECO:0000256" key="1">
    <source>
        <dbReference type="SAM" id="Phobius"/>
    </source>
</evidence>
<keyword evidence="1" id="KW-0472">Membrane</keyword>
<feature type="non-terminal residue" evidence="2">
    <location>
        <position position="77"/>
    </location>
</feature>
<evidence type="ECO:0000313" key="2">
    <source>
        <dbReference type="EMBL" id="GAH85601.1"/>
    </source>
</evidence>
<feature type="transmembrane region" description="Helical" evidence="1">
    <location>
        <begin position="9"/>
        <end position="28"/>
    </location>
</feature>